<sequence>MSDAARGESGQPGPTDRQPGVREREATLARLQGGLIVSCQAPEGDPLHGPHFMAEMARAAWLGGAAGIRANSGPDIRAIRQAVPLPVLGIVKRHYPGSPVYITPTLGEAEEAVRAGADVLALDGTARPRPDGVGLERLVEAIRARWAIPLMADVGSVEEGLAAARLGFDLVATTLVGYTDDHPPLGYEPDFDVVARMIDEVTGRLGVPVVVEGHIWEPEQAARCLELGAFAVVVGSAITRPHLITRRFVQAIDVARARVARERVR</sequence>
<dbReference type="NCBIfam" id="NF002231">
    <property type="entry name" value="PRK01130.1"/>
    <property type="match status" value="1"/>
</dbReference>
<comment type="pathway">
    <text evidence="3 7">Amino-sugar metabolism; N-acetylneuraminate degradation; D-fructose 6-phosphate from N-acetylneuraminate: step 3/5.</text>
</comment>
<proteinExistence type="inferred from homology"/>
<evidence type="ECO:0000313" key="9">
    <source>
        <dbReference type="EMBL" id="WRP13869.1"/>
    </source>
</evidence>
<evidence type="ECO:0000313" key="10">
    <source>
        <dbReference type="Proteomes" id="UP001333102"/>
    </source>
</evidence>
<reference evidence="10" key="1">
    <citation type="submission" date="2023-12" db="EMBL/GenBank/DDBJ databases">
        <title>Novel isolates from deep terrestrial aquifers shed light on the physiology and ecology of the class Limnochordia.</title>
        <authorList>
            <person name="Karnachuk O.V."/>
            <person name="Lukina A.P."/>
            <person name="Avakyan M.R."/>
            <person name="Kadnikov V."/>
            <person name="Begmatov S."/>
            <person name="Beletsky A.V."/>
            <person name="Mardanov A.V."/>
            <person name="Ravin N.V."/>
        </authorList>
    </citation>
    <scope>NUCLEOTIDE SEQUENCE [LARGE SCALE GENOMIC DNA]</scope>
    <source>
        <strain evidence="10">LN</strain>
    </source>
</reference>
<keyword evidence="6 7" id="KW-0119">Carbohydrate metabolism</keyword>
<gene>
    <name evidence="7" type="primary">nanE</name>
    <name evidence="9" type="ORF">VLY81_10555</name>
</gene>
<evidence type="ECO:0000256" key="6">
    <source>
        <dbReference type="ARBA" id="ARBA00023277"/>
    </source>
</evidence>
<dbReference type="Gene3D" id="3.20.20.70">
    <property type="entry name" value="Aldolase class I"/>
    <property type="match status" value="1"/>
</dbReference>
<evidence type="ECO:0000256" key="1">
    <source>
        <dbReference type="ARBA" id="ARBA00000056"/>
    </source>
</evidence>
<dbReference type="Pfam" id="PF04131">
    <property type="entry name" value="NanE"/>
    <property type="match status" value="1"/>
</dbReference>
<dbReference type="GO" id="GO:0047465">
    <property type="term" value="F:N-acylglucosamine-6-phosphate 2-epimerase activity"/>
    <property type="evidence" value="ECO:0007669"/>
    <property type="project" value="UniProtKB-EC"/>
</dbReference>
<evidence type="ECO:0000256" key="8">
    <source>
        <dbReference type="SAM" id="MobiDB-lite"/>
    </source>
</evidence>
<comment type="function">
    <text evidence="2 7">Converts N-acetylmannosamine-6-phosphate (ManNAc-6-P) to N-acetylglucosamine-6-phosphate (GlcNAc-6-P).</text>
</comment>
<dbReference type="CDD" id="cd04729">
    <property type="entry name" value="NanE"/>
    <property type="match status" value="1"/>
</dbReference>
<accession>A0ABZ1BM31</accession>
<dbReference type="InterPro" id="IPR011060">
    <property type="entry name" value="RibuloseP-bd_barrel"/>
</dbReference>
<evidence type="ECO:0000256" key="2">
    <source>
        <dbReference type="ARBA" id="ARBA00002147"/>
    </source>
</evidence>
<evidence type="ECO:0000256" key="3">
    <source>
        <dbReference type="ARBA" id="ARBA00005081"/>
    </source>
</evidence>
<dbReference type="Proteomes" id="UP001333102">
    <property type="component" value="Chromosome"/>
</dbReference>
<dbReference type="HAMAP" id="MF_01235">
    <property type="entry name" value="ManNAc6P_epimer"/>
    <property type="match status" value="1"/>
</dbReference>
<name>A0ABZ1BM31_9FIRM</name>
<evidence type="ECO:0000256" key="5">
    <source>
        <dbReference type="ARBA" id="ARBA00023235"/>
    </source>
</evidence>
<dbReference type="InterPro" id="IPR013785">
    <property type="entry name" value="Aldolase_TIM"/>
</dbReference>
<keyword evidence="5 7" id="KW-0413">Isomerase</keyword>
<evidence type="ECO:0000256" key="7">
    <source>
        <dbReference type="HAMAP-Rule" id="MF_01235"/>
    </source>
</evidence>
<dbReference type="EMBL" id="CP141614">
    <property type="protein sequence ID" value="WRP13869.1"/>
    <property type="molecule type" value="Genomic_DNA"/>
</dbReference>
<evidence type="ECO:0000256" key="4">
    <source>
        <dbReference type="ARBA" id="ARBA00007439"/>
    </source>
</evidence>
<dbReference type="InterPro" id="IPR007260">
    <property type="entry name" value="NanE"/>
</dbReference>
<dbReference type="PANTHER" id="PTHR36204">
    <property type="entry name" value="N-ACETYLMANNOSAMINE-6-PHOSPHATE 2-EPIMERASE-RELATED"/>
    <property type="match status" value="1"/>
</dbReference>
<comment type="catalytic activity">
    <reaction evidence="1 7">
        <text>an N-acyl-D-glucosamine 6-phosphate = an N-acyl-D-mannosamine 6-phosphate</text>
        <dbReference type="Rhea" id="RHEA:23932"/>
        <dbReference type="ChEBI" id="CHEBI:57599"/>
        <dbReference type="ChEBI" id="CHEBI:57666"/>
        <dbReference type="EC" id="5.1.3.9"/>
    </reaction>
</comment>
<dbReference type="PANTHER" id="PTHR36204:SF1">
    <property type="entry name" value="N-ACETYLMANNOSAMINE-6-PHOSPHATE 2-EPIMERASE-RELATED"/>
    <property type="match status" value="1"/>
</dbReference>
<feature type="region of interest" description="Disordered" evidence="8">
    <location>
        <begin position="1"/>
        <end position="21"/>
    </location>
</feature>
<comment type="similarity">
    <text evidence="4 7">Belongs to the NanE family.</text>
</comment>
<dbReference type="SUPFAM" id="SSF51366">
    <property type="entry name" value="Ribulose-phoshate binding barrel"/>
    <property type="match status" value="1"/>
</dbReference>
<organism evidence="9 10">
    <name type="scientific">Geochorda subterranea</name>
    <dbReference type="NCBI Taxonomy" id="3109564"/>
    <lineage>
        <taxon>Bacteria</taxon>
        <taxon>Bacillati</taxon>
        <taxon>Bacillota</taxon>
        <taxon>Limnochordia</taxon>
        <taxon>Limnochordales</taxon>
        <taxon>Geochordaceae</taxon>
        <taxon>Geochorda</taxon>
    </lineage>
</organism>
<protein>
    <recommendedName>
        <fullName evidence="7">Putative N-acetylmannosamine-6-phosphate 2-epimerase</fullName>
        <ecNumber evidence="7">5.1.3.9</ecNumber>
    </recommendedName>
    <alternativeName>
        <fullName evidence="7">ManNAc-6-P epimerase</fullName>
    </alternativeName>
</protein>
<keyword evidence="10" id="KW-1185">Reference proteome</keyword>
<dbReference type="EC" id="5.1.3.9" evidence="7"/>